<dbReference type="SUPFAM" id="SSF51306">
    <property type="entry name" value="LexA/Signal peptidase"/>
    <property type="match status" value="1"/>
</dbReference>
<comment type="caution">
    <text evidence="1">The sequence shown here is derived from an EMBL/GenBank/DDBJ whole genome shotgun (WGS) entry which is preliminary data.</text>
</comment>
<sequence>MAPVLENGQRVTVRSLSLYVPGDIIVFSDDFGQLLAHRLLGIYLKKGTVHYLTQADNAPRADKGITRRQIVGKITRPVPLSKRLYAMGRFMYFTGKWITARAIR</sequence>
<dbReference type="CDD" id="cd06462">
    <property type="entry name" value="Peptidase_S24_S26"/>
    <property type="match status" value="1"/>
</dbReference>
<organism evidence="1">
    <name type="scientific">Thiolapillus brandeum</name>
    <dbReference type="NCBI Taxonomy" id="1076588"/>
    <lineage>
        <taxon>Bacteria</taxon>
        <taxon>Pseudomonadati</taxon>
        <taxon>Pseudomonadota</taxon>
        <taxon>Gammaproteobacteria</taxon>
        <taxon>Chromatiales</taxon>
        <taxon>Sedimenticolaceae</taxon>
        <taxon>Thiolapillus</taxon>
    </lineage>
</organism>
<accession>A0A831RRL6</accession>
<dbReference type="AlphaFoldDB" id="A0A831RRL6"/>
<reference evidence="1" key="1">
    <citation type="journal article" date="2020" name="mSystems">
        <title>Genome- and Community-Level Interaction Insights into Carbon Utilization and Element Cycling Functions of Hydrothermarchaeota in Hydrothermal Sediment.</title>
        <authorList>
            <person name="Zhou Z."/>
            <person name="Liu Y."/>
            <person name="Xu W."/>
            <person name="Pan J."/>
            <person name="Luo Z.H."/>
            <person name="Li M."/>
        </authorList>
    </citation>
    <scope>NUCLEOTIDE SEQUENCE [LARGE SCALE GENOMIC DNA]</scope>
    <source>
        <strain evidence="1">HyVt-458</strain>
    </source>
</reference>
<gene>
    <name evidence="1" type="ORF">ENJ12_02585</name>
</gene>
<proteinExistence type="predicted"/>
<dbReference type="EMBL" id="DRLF01000099">
    <property type="protein sequence ID" value="HEC05711.1"/>
    <property type="molecule type" value="Genomic_DNA"/>
</dbReference>
<protein>
    <recommendedName>
        <fullName evidence="2">Signal peptidase I</fullName>
    </recommendedName>
</protein>
<evidence type="ECO:0008006" key="2">
    <source>
        <dbReference type="Google" id="ProtNLM"/>
    </source>
</evidence>
<dbReference type="Proteomes" id="UP000886339">
    <property type="component" value="Unassembled WGS sequence"/>
</dbReference>
<evidence type="ECO:0000313" key="1">
    <source>
        <dbReference type="EMBL" id="HEC05711.1"/>
    </source>
</evidence>
<dbReference type="InterPro" id="IPR036286">
    <property type="entry name" value="LexA/Signal_pep-like_sf"/>
</dbReference>
<name>A0A831RRL6_9GAMM</name>